<keyword evidence="6" id="KW-0805">Transcription regulation</keyword>
<evidence type="ECO:0000313" key="11">
    <source>
        <dbReference type="EMBL" id="CAB3240897.1"/>
    </source>
</evidence>
<keyword evidence="7" id="KW-0804">Transcription</keyword>
<evidence type="ECO:0000256" key="1">
    <source>
        <dbReference type="ARBA" id="ARBA00004123"/>
    </source>
</evidence>
<dbReference type="SUPFAM" id="SSF50978">
    <property type="entry name" value="WD40 repeat-like"/>
    <property type="match status" value="1"/>
</dbReference>
<dbReference type="GO" id="GO:0005634">
    <property type="term" value="C:nucleus"/>
    <property type="evidence" value="ECO:0007669"/>
    <property type="project" value="UniProtKB-SubCell"/>
</dbReference>
<dbReference type="AlphaFoldDB" id="A0A6F9DC65"/>
<dbReference type="Gene3D" id="2.130.10.10">
    <property type="entry name" value="YVTN repeat-like/Quinoprotein amine dehydrogenase"/>
    <property type="match status" value="1"/>
</dbReference>
<comment type="similarity">
    <text evidence="2">Belongs to the WD repeat ESC family.</text>
</comment>
<evidence type="ECO:0000256" key="9">
    <source>
        <dbReference type="PROSITE-ProRule" id="PRU00221"/>
    </source>
</evidence>
<keyword evidence="4 9" id="KW-0853">WD repeat</keyword>
<gene>
    <name evidence="11" type="primary">Eed</name>
</gene>
<dbReference type="EMBL" id="LR784738">
    <property type="protein sequence ID" value="CAB3240897.1"/>
    <property type="molecule type" value="mRNA"/>
</dbReference>
<organism evidence="11">
    <name type="scientific">Phallusia mammillata</name>
    <dbReference type="NCBI Taxonomy" id="59560"/>
    <lineage>
        <taxon>Eukaryota</taxon>
        <taxon>Metazoa</taxon>
        <taxon>Chordata</taxon>
        <taxon>Tunicata</taxon>
        <taxon>Ascidiacea</taxon>
        <taxon>Phlebobranchia</taxon>
        <taxon>Ascidiidae</taxon>
        <taxon>Phallusia</taxon>
    </lineage>
</organism>
<dbReference type="InterPro" id="IPR019775">
    <property type="entry name" value="WD40_repeat_CS"/>
</dbReference>
<dbReference type="SMART" id="SM00320">
    <property type="entry name" value="WD40"/>
    <property type="match status" value="5"/>
</dbReference>
<keyword evidence="3" id="KW-0678">Repressor</keyword>
<sequence>MEDPELAAVDGEAEETIGEKSDVDTYMDVEDTVDERTTTSDNPQTKSRKGKFKGKVSKKLPVKGLFRCTNSLKEDHGQPLFGVSFCPHKLKSNWPLFATVGSNRITIYECRENGYIKLLQAYTDPDCEENFYSCAWTIDTTNCHPLLAIAGSRGIIRVINIYTKQCVKHYIGHGNAVNELKFHPKMPHILISASKDHSLRVWNIKTDVLVCIFGGVEGHRDEVLSCDFDIFGTKIVSCGMDHSLKIWRFDSDELNIALKASELYQPNDSNEPFPTLHFHYPNFSTRDIHKNYVDCARWFGDFILSKSCENCIICWKPGSVDCDVDELKPKEGNVTVLSRLDFQHCDIWYMRFAIDYWHKFLAVGNQYGKTFVWELDQLDPVKSKCFTLTNIRCTTTIRQTAFSKDGDILICVCDDSTIWRWDRQTK</sequence>
<feature type="compositionally biased region" description="Basic residues" evidence="10">
    <location>
        <begin position="46"/>
        <end position="55"/>
    </location>
</feature>
<protein>
    <submittedName>
        <fullName evidence="11">Polycomb protein eed-like</fullName>
    </submittedName>
</protein>
<feature type="compositionally biased region" description="Acidic residues" evidence="10">
    <location>
        <begin position="1"/>
        <end position="16"/>
    </location>
</feature>
<dbReference type="Pfam" id="PF00400">
    <property type="entry name" value="WD40"/>
    <property type="match status" value="3"/>
</dbReference>
<evidence type="ECO:0000256" key="8">
    <source>
        <dbReference type="ARBA" id="ARBA00023242"/>
    </source>
</evidence>
<dbReference type="PANTHER" id="PTHR10253">
    <property type="entry name" value="POLYCOMB PROTEIN"/>
    <property type="match status" value="1"/>
</dbReference>
<evidence type="ECO:0000256" key="10">
    <source>
        <dbReference type="SAM" id="MobiDB-lite"/>
    </source>
</evidence>
<evidence type="ECO:0000256" key="6">
    <source>
        <dbReference type="ARBA" id="ARBA00023015"/>
    </source>
</evidence>
<dbReference type="InterPro" id="IPR015943">
    <property type="entry name" value="WD40/YVTN_repeat-like_dom_sf"/>
</dbReference>
<dbReference type="PROSITE" id="PS50082">
    <property type="entry name" value="WD_REPEATS_2"/>
    <property type="match status" value="2"/>
</dbReference>
<dbReference type="InterPro" id="IPR001680">
    <property type="entry name" value="WD40_rpt"/>
</dbReference>
<feature type="region of interest" description="Disordered" evidence="10">
    <location>
        <begin position="1"/>
        <end position="55"/>
    </location>
</feature>
<accession>A0A6F9DC65</accession>
<evidence type="ECO:0000256" key="7">
    <source>
        <dbReference type="ARBA" id="ARBA00023163"/>
    </source>
</evidence>
<dbReference type="PROSITE" id="PS50294">
    <property type="entry name" value="WD_REPEATS_REGION"/>
    <property type="match status" value="2"/>
</dbReference>
<evidence type="ECO:0000256" key="5">
    <source>
        <dbReference type="ARBA" id="ARBA00022737"/>
    </source>
</evidence>
<comment type="subcellular location">
    <subcellularLocation>
        <location evidence="1">Nucleus</location>
    </subcellularLocation>
</comment>
<evidence type="ECO:0000256" key="4">
    <source>
        <dbReference type="ARBA" id="ARBA00022574"/>
    </source>
</evidence>
<name>A0A6F9DC65_9ASCI</name>
<reference evidence="11" key="1">
    <citation type="submission" date="2020-04" db="EMBL/GenBank/DDBJ databases">
        <authorList>
            <person name="Neveu A P."/>
        </authorList>
    </citation>
    <scope>NUCLEOTIDE SEQUENCE</scope>
    <source>
        <tissue evidence="11">Whole embryo</tissue>
    </source>
</reference>
<dbReference type="PROSITE" id="PS00678">
    <property type="entry name" value="WD_REPEATS_1"/>
    <property type="match status" value="1"/>
</dbReference>
<dbReference type="InterPro" id="IPR051243">
    <property type="entry name" value="PcG_WD-repeat"/>
</dbReference>
<feature type="repeat" description="WD" evidence="9">
    <location>
        <begin position="216"/>
        <end position="257"/>
    </location>
</feature>
<evidence type="ECO:0000256" key="3">
    <source>
        <dbReference type="ARBA" id="ARBA00022491"/>
    </source>
</evidence>
<proteinExistence type="evidence at transcript level"/>
<dbReference type="FunFam" id="2.130.10.10:FF:000056">
    <property type="entry name" value="Polycomb protein eed"/>
    <property type="match status" value="1"/>
</dbReference>
<feature type="repeat" description="WD" evidence="9">
    <location>
        <begin position="170"/>
        <end position="206"/>
    </location>
</feature>
<dbReference type="InterPro" id="IPR036322">
    <property type="entry name" value="WD40_repeat_dom_sf"/>
</dbReference>
<keyword evidence="8" id="KW-0539">Nucleus</keyword>
<keyword evidence="5" id="KW-0677">Repeat</keyword>
<evidence type="ECO:0000256" key="2">
    <source>
        <dbReference type="ARBA" id="ARBA00008075"/>
    </source>
</evidence>